<name>A0A915KFC7_ROMCU</name>
<organism evidence="2 3">
    <name type="scientific">Romanomermis culicivorax</name>
    <name type="common">Nematode worm</name>
    <dbReference type="NCBI Taxonomy" id="13658"/>
    <lineage>
        <taxon>Eukaryota</taxon>
        <taxon>Metazoa</taxon>
        <taxon>Ecdysozoa</taxon>
        <taxon>Nematoda</taxon>
        <taxon>Enoplea</taxon>
        <taxon>Dorylaimia</taxon>
        <taxon>Mermithida</taxon>
        <taxon>Mermithoidea</taxon>
        <taxon>Mermithidae</taxon>
        <taxon>Romanomermis</taxon>
    </lineage>
</organism>
<evidence type="ECO:0000313" key="2">
    <source>
        <dbReference type="Proteomes" id="UP000887565"/>
    </source>
</evidence>
<evidence type="ECO:0000313" key="3">
    <source>
        <dbReference type="WBParaSite" id="nRc.2.0.1.t37513-RA"/>
    </source>
</evidence>
<dbReference type="AlphaFoldDB" id="A0A915KFC7"/>
<reference evidence="3" key="1">
    <citation type="submission" date="2022-11" db="UniProtKB">
        <authorList>
            <consortium name="WormBaseParasite"/>
        </authorList>
    </citation>
    <scope>IDENTIFICATION</scope>
</reference>
<accession>A0A915KFC7</accession>
<dbReference type="WBParaSite" id="nRc.2.0.1.t37513-RA">
    <property type="protein sequence ID" value="nRc.2.0.1.t37513-RA"/>
    <property type="gene ID" value="nRc.2.0.1.g37513"/>
</dbReference>
<proteinExistence type="predicted"/>
<evidence type="ECO:0000256" key="1">
    <source>
        <dbReference type="SAM" id="MobiDB-lite"/>
    </source>
</evidence>
<keyword evidence="2" id="KW-1185">Reference proteome</keyword>
<feature type="region of interest" description="Disordered" evidence="1">
    <location>
        <begin position="66"/>
        <end position="87"/>
    </location>
</feature>
<dbReference type="Proteomes" id="UP000887565">
    <property type="component" value="Unplaced"/>
</dbReference>
<protein>
    <submittedName>
        <fullName evidence="3">Uncharacterized protein</fullName>
    </submittedName>
</protein>
<sequence>MIVCGDMLTKMVEPLIIMTPSPTIDETRNGSALNSDFKRLPITEDGKLAIPQPWLQIIQENKNKWKEQSALEEIERKKRAAEEEKLA</sequence>